<evidence type="ECO:0000256" key="7">
    <source>
        <dbReference type="ARBA" id="ARBA00022842"/>
    </source>
</evidence>
<organism evidence="15 16">
    <name type="scientific">Sporothrix epigloea</name>
    <dbReference type="NCBI Taxonomy" id="1892477"/>
    <lineage>
        <taxon>Eukaryota</taxon>
        <taxon>Fungi</taxon>
        <taxon>Dikarya</taxon>
        <taxon>Ascomycota</taxon>
        <taxon>Pezizomycotina</taxon>
        <taxon>Sordariomycetes</taxon>
        <taxon>Sordariomycetidae</taxon>
        <taxon>Ophiostomatales</taxon>
        <taxon>Ophiostomataceae</taxon>
        <taxon>Sporothrix</taxon>
    </lineage>
</organism>
<evidence type="ECO:0000256" key="5">
    <source>
        <dbReference type="ARBA" id="ARBA00012895"/>
    </source>
</evidence>
<protein>
    <recommendedName>
        <fullName evidence="5">DNA topoisomerase (ATP-hydrolyzing)</fullName>
        <ecNumber evidence="5">5.6.2.2</ecNumber>
    </recommendedName>
</protein>
<evidence type="ECO:0000256" key="2">
    <source>
        <dbReference type="ARBA" id="ARBA00001946"/>
    </source>
</evidence>
<evidence type="ECO:0000256" key="12">
    <source>
        <dbReference type="PROSITE-ProRule" id="PRU01385"/>
    </source>
</evidence>
<dbReference type="InterPro" id="IPR013048">
    <property type="entry name" value="Meiotic_Spo11"/>
</dbReference>
<comment type="cofactor">
    <cofactor evidence="2">
        <name>Mg(2+)</name>
        <dbReference type="ChEBI" id="CHEBI:18420"/>
    </cofactor>
</comment>
<evidence type="ECO:0000313" key="16">
    <source>
        <dbReference type="Proteomes" id="UP001642501"/>
    </source>
</evidence>
<evidence type="ECO:0000256" key="11">
    <source>
        <dbReference type="ARBA" id="ARBA00023242"/>
    </source>
</evidence>
<dbReference type="PANTHER" id="PTHR10848">
    <property type="entry name" value="MEIOTIC RECOMBINATION PROTEIN SPO11"/>
    <property type="match status" value="1"/>
</dbReference>
<dbReference type="SUPFAM" id="SSF56726">
    <property type="entry name" value="DNA topoisomerase IV, alpha subunit"/>
    <property type="match status" value="1"/>
</dbReference>
<keyword evidence="8 12" id="KW-0799">Topoisomerase</keyword>
<keyword evidence="9 12" id="KW-0238">DNA-binding</keyword>
<dbReference type="InterPro" id="IPR036388">
    <property type="entry name" value="WH-like_DNA-bd_sf"/>
</dbReference>
<dbReference type="EC" id="5.6.2.2" evidence="5"/>
<evidence type="ECO:0000256" key="9">
    <source>
        <dbReference type="ARBA" id="ARBA00023125"/>
    </source>
</evidence>
<dbReference type="Gene3D" id="3.40.1360.10">
    <property type="match status" value="1"/>
</dbReference>
<reference evidence="15 16" key="1">
    <citation type="submission" date="2024-01" db="EMBL/GenBank/DDBJ databases">
        <authorList>
            <person name="Allen C."/>
            <person name="Tagirdzhanova G."/>
        </authorList>
    </citation>
    <scope>NUCLEOTIDE SEQUENCE [LARGE SCALE GENOMIC DNA]</scope>
    <source>
        <strain evidence="15 16">CBS 573.63</strain>
    </source>
</reference>
<comment type="catalytic activity">
    <reaction evidence="1 12">
        <text>ATP-dependent breakage, passage and rejoining of double-stranded DNA.</text>
        <dbReference type="EC" id="5.6.2.2"/>
    </reaction>
</comment>
<feature type="domain" description="Topoisomerase 6 subunit A/Spo11 TOPRIM" evidence="14">
    <location>
        <begin position="175"/>
        <end position="349"/>
    </location>
</feature>
<accession>A0ABP0DGL9</accession>
<dbReference type="Pfam" id="PF21180">
    <property type="entry name" value="TOP6A-Spo11_Toprim"/>
    <property type="match status" value="1"/>
</dbReference>
<comment type="caution">
    <text evidence="15">The sequence shown here is derived from an EMBL/GenBank/DDBJ whole genome shotgun (WGS) entry which is preliminary data.</text>
</comment>
<evidence type="ECO:0000256" key="8">
    <source>
        <dbReference type="ARBA" id="ARBA00023029"/>
    </source>
</evidence>
<gene>
    <name evidence="15" type="primary">SPO11</name>
    <name evidence="15" type="ORF">SEPCBS57363_002570</name>
</gene>
<dbReference type="Proteomes" id="UP001642501">
    <property type="component" value="Unassembled WGS sequence"/>
</dbReference>
<dbReference type="InterPro" id="IPR002815">
    <property type="entry name" value="Spo11/TopoVI_A"/>
</dbReference>
<dbReference type="InterPro" id="IPR013049">
    <property type="entry name" value="Spo11/TopoVI_A_N"/>
</dbReference>
<name>A0ABP0DGL9_9PEZI</name>
<feature type="domain" description="Spo11/DNA topoisomerase VI subunit A N-terminal" evidence="13">
    <location>
        <begin position="66"/>
        <end position="125"/>
    </location>
</feature>
<keyword evidence="11" id="KW-0539">Nucleus</keyword>
<evidence type="ECO:0000256" key="3">
    <source>
        <dbReference type="ARBA" id="ARBA00004123"/>
    </source>
</evidence>
<sequence length="373" mass="41597">MAVNKIEQVLESVMDNVKRSKELLIPFSRRSLKRPSTDQRRRGDADRQLRKFVSFPGKTATESKLFTQVLTILQLSHQALLSGNFVTKRNIYYQYPNLFREQRIVDGLVDDIAYTFGIGRDSLNIVAASVGVVCGLLSFTTKDNVHCSASSQENGIAIPPMRDVRHLDLSACQWILVIEKELKATFRTLAASGYWNTSLAGPGVLVASKGYPTLVTRWFLHQIHETAPRLPIYGLVDYDPHGIRIFRTYKYGSQSLDHELNTTVAGMKWLGIRSGDLSPAVTSYGVPPARSALDDILPLTVADRRTAVCLLREMFHTGGGEQEEANLLQCREVQVMLMLNVKAEIQAADDCGDLTTWLDNKLCLAHESGTELV</sequence>
<dbReference type="InterPro" id="IPR034136">
    <property type="entry name" value="TOPRIM_Topo6A/Spo11"/>
</dbReference>
<comment type="subcellular location">
    <subcellularLocation>
        <location evidence="3">Nucleus</location>
    </subcellularLocation>
</comment>
<dbReference type="PRINTS" id="PR01551">
    <property type="entry name" value="SPO11HOMOLOG"/>
</dbReference>
<dbReference type="PROSITE" id="PS52041">
    <property type="entry name" value="TOPO_IIB"/>
    <property type="match status" value="1"/>
</dbReference>
<dbReference type="PRINTS" id="PR01550">
    <property type="entry name" value="TOP6AFAMILY"/>
</dbReference>
<evidence type="ECO:0000256" key="6">
    <source>
        <dbReference type="ARBA" id="ARBA00022723"/>
    </source>
</evidence>
<comment type="similarity">
    <text evidence="4 12">Belongs to the TOP6A family.</text>
</comment>
<evidence type="ECO:0000256" key="10">
    <source>
        <dbReference type="ARBA" id="ARBA00023235"/>
    </source>
</evidence>
<proteinExistence type="inferred from homology"/>
<feature type="active site" description="O-(5'-phospho-DNA)-tyrosine intermediate" evidence="12">
    <location>
        <position position="93"/>
    </location>
</feature>
<evidence type="ECO:0000259" key="14">
    <source>
        <dbReference type="Pfam" id="PF21180"/>
    </source>
</evidence>
<evidence type="ECO:0000256" key="1">
    <source>
        <dbReference type="ARBA" id="ARBA00000185"/>
    </source>
</evidence>
<keyword evidence="6" id="KW-0479">Metal-binding</keyword>
<dbReference type="CDD" id="cd00223">
    <property type="entry name" value="TOPRIM_TopoIIB_SPO"/>
    <property type="match status" value="1"/>
</dbReference>
<keyword evidence="10 12" id="KW-0413">Isomerase</keyword>
<dbReference type="PANTHER" id="PTHR10848:SF0">
    <property type="entry name" value="MEIOTIC RECOMBINATION PROTEIN SPO11"/>
    <property type="match status" value="1"/>
</dbReference>
<dbReference type="InterPro" id="IPR036078">
    <property type="entry name" value="Spo11/TopoVI_A_sf"/>
</dbReference>
<evidence type="ECO:0000256" key="4">
    <source>
        <dbReference type="ARBA" id="ARBA00006559"/>
    </source>
</evidence>
<dbReference type="EMBL" id="CAWUOM010000034">
    <property type="protein sequence ID" value="CAK7267395.1"/>
    <property type="molecule type" value="Genomic_DNA"/>
</dbReference>
<keyword evidence="16" id="KW-1185">Reference proteome</keyword>
<dbReference type="Gene3D" id="1.10.10.10">
    <property type="entry name" value="Winged helix-like DNA-binding domain superfamily/Winged helix DNA-binding domain"/>
    <property type="match status" value="1"/>
</dbReference>
<evidence type="ECO:0000259" key="13">
    <source>
        <dbReference type="Pfam" id="PF04406"/>
    </source>
</evidence>
<keyword evidence="7" id="KW-0460">Magnesium</keyword>
<dbReference type="Pfam" id="PF04406">
    <property type="entry name" value="TP6A_N"/>
    <property type="match status" value="1"/>
</dbReference>
<evidence type="ECO:0000313" key="15">
    <source>
        <dbReference type="EMBL" id="CAK7267395.1"/>
    </source>
</evidence>